<dbReference type="Pfam" id="PF15499">
    <property type="entry name" value="Peptidase_C98"/>
    <property type="match status" value="1"/>
</dbReference>
<dbReference type="InterPro" id="IPR033505">
    <property type="entry name" value="USPL1"/>
</dbReference>
<name>A0ABR0ZM32_HUSHU</name>
<comment type="caution">
    <text evidence="4">The sequence shown here is derived from an EMBL/GenBank/DDBJ whole genome shotgun (WGS) entry which is preliminary data.</text>
</comment>
<keyword evidence="5" id="KW-1185">Reference proteome</keyword>
<gene>
    <name evidence="4" type="ORF">HHUSO_G11793</name>
</gene>
<feature type="region of interest" description="Disordered" evidence="1">
    <location>
        <begin position="941"/>
        <end position="973"/>
    </location>
</feature>
<dbReference type="EMBL" id="JAHFZB010000009">
    <property type="protein sequence ID" value="KAK6485880.1"/>
    <property type="molecule type" value="Genomic_DNA"/>
</dbReference>
<organism evidence="4 5">
    <name type="scientific">Huso huso</name>
    <name type="common">Beluga</name>
    <name type="synonym">Acipenser huso</name>
    <dbReference type="NCBI Taxonomy" id="61971"/>
    <lineage>
        <taxon>Eukaryota</taxon>
        <taxon>Metazoa</taxon>
        <taxon>Chordata</taxon>
        <taxon>Craniata</taxon>
        <taxon>Vertebrata</taxon>
        <taxon>Euteleostomi</taxon>
        <taxon>Actinopterygii</taxon>
        <taxon>Chondrostei</taxon>
        <taxon>Acipenseriformes</taxon>
        <taxon>Acipenseridae</taxon>
        <taxon>Huso</taxon>
    </lineage>
</organism>
<dbReference type="InterPro" id="IPR028890">
    <property type="entry name" value="Peptidase_C98"/>
</dbReference>
<reference evidence="4 5" key="1">
    <citation type="submission" date="2021-05" db="EMBL/GenBank/DDBJ databases">
        <authorList>
            <person name="Zahm M."/>
            <person name="Klopp C."/>
            <person name="Cabau C."/>
            <person name="Kuhl H."/>
            <person name="Suciu R."/>
            <person name="Ciorpac M."/>
            <person name="Holostenco D."/>
            <person name="Gessner J."/>
            <person name="Wuertz S."/>
            <person name="Hohne C."/>
            <person name="Stock M."/>
            <person name="Gislard M."/>
            <person name="Lluch J."/>
            <person name="Milhes M."/>
            <person name="Lampietro C."/>
            <person name="Lopez Roques C."/>
            <person name="Donnadieu C."/>
            <person name="Du K."/>
            <person name="Schartl M."/>
            <person name="Guiguen Y."/>
        </authorList>
    </citation>
    <scope>NUCLEOTIDE SEQUENCE [LARGE SCALE GENOMIC DNA]</scope>
    <source>
        <strain evidence="4">Hh-F2</strain>
        <tissue evidence="4">Blood</tissue>
    </source>
</reference>
<evidence type="ECO:0000256" key="2">
    <source>
        <dbReference type="SAM" id="Phobius"/>
    </source>
</evidence>
<feature type="compositionally biased region" description="Polar residues" evidence="1">
    <location>
        <begin position="622"/>
        <end position="644"/>
    </location>
</feature>
<feature type="domain" description="USP" evidence="3">
    <location>
        <begin position="253"/>
        <end position="523"/>
    </location>
</feature>
<feature type="transmembrane region" description="Helical" evidence="2">
    <location>
        <begin position="6"/>
        <end position="27"/>
    </location>
</feature>
<proteinExistence type="predicted"/>
<evidence type="ECO:0000259" key="3">
    <source>
        <dbReference type="PROSITE" id="PS50235"/>
    </source>
</evidence>
<dbReference type="PANTHER" id="PTHR15294">
    <property type="entry name" value="RETINOVIN-RELATED"/>
    <property type="match status" value="1"/>
</dbReference>
<feature type="compositionally biased region" description="Basic and acidic residues" evidence="1">
    <location>
        <begin position="959"/>
        <end position="972"/>
    </location>
</feature>
<keyword evidence="2" id="KW-1133">Transmembrane helix</keyword>
<dbReference type="Proteomes" id="UP001369086">
    <property type="component" value="Unassembled WGS sequence"/>
</dbReference>
<feature type="region of interest" description="Disordered" evidence="1">
    <location>
        <begin position="693"/>
        <end position="720"/>
    </location>
</feature>
<evidence type="ECO:0000313" key="4">
    <source>
        <dbReference type="EMBL" id="KAK6485880.1"/>
    </source>
</evidence>
<dbReference type="PANTHER" id="PTHR15294:SF3">
    <property type="entry name" value="SUMO-SPECIFIC ISOPEPTIDASE USPL1"/>
    <property type="match status" value="1"/>
</dbReference>
<sequence>MTSAPGVTHLPSFLCWVPLCIIKLAFMKLKRKRITLVVSLLGDVFYFLVNEMYLFFQNLERFQLEVEDKCPLCATKGRTQALQVYRINLQESIALCGNPQCIFPLGCKPLADVLISGTSKGKLSQSKAKRKHICTSPGNTQIDLPSKHRRRAEEINTEEKPESVFETPVNGLACEPSAVSLGNSQLSGPCLSKENLHEVNGAVDSLQTNEDVAQKHTLNTYVLGKEETPPVQGDLEELNEINPEEWVPVPRCLYWKNTHALCWLDCIMVALVQSRAVKECVINLNTESAIKRLCTVYEKACTLLTEQGKENEDGVIQTLSGTVALAYSYLDDIRLSIFNVLQPKLRCTLGEQESPVFALPLFLKLDPQTEELFKHTYCWEFECAVCGYTSQDRFEKTLTTFTDIVPEWHPQNAVHRSPCNKCNQKLQRRKMVLERIPSVFMLHFVEGLPHNDVNAYSFDFQGKLYKVSTVIQYNEDPKHFVSWISNTDGSWLECDDLKAPACCVHEQLEVSPSEIHIVFWETNGESIHKEPQTKNNFLEPVLKAPEKPEDSSAECNPHELSLPSQEAEIDITETSSVNTSINNNVENSCNSSYLQSAFEGLTPEDVITLTLIEVDPGGKLPDSSQITDPVKLSEQNKSPNGNQVLQDQPQVMAADDTYFDITDSLLDNCSGSTLTAEAVCTTQKANLQTVTAPSTPKTAVRRPPHSITNTAGSPKSPLPTPLASTPLLVRGKTTTAISPFINGCAVSPAVNGNKSSGALWTSSLLKKHPSLAPLNALLSRHPLFPSTGQVHLNRNKDKRELQKVSAVVSDVQVPVKGADKFGGFRSKGLTKPGTDSVNLTRAQDVDKGNSVKPAAEKLPSAEPVNLPITKNKGHPSVPTSTATVAPPCNGYKLEPSKPVEKKTHALEGLEKTDKLRYKLLKKLKAKKEKLASLNRLLTTPQTLPNGKAGPFRTASDSTARFDKSSKMQRLDSTDTESMYTASASTSLCSSPCYDEFFADLLSPATTTGTASPDDADAVMLEALASGKNNGGLTDGTSMDHNCYNFTPVMQPQAYTHETPKLTRCTEESFFSPAKEDLFTELLSTSTLQSYGVESEDLHHFDENFF</sequence>
<dbReference type="PROSITE" id="PS50235">
    <property type="entry name" value="USP_3"/>
    <property type="match status" value="1"/>
</dbReference>
<evidence type="ECO:0000256" key="1">
    <source>
        <dbReference type="SAM" id="MobiDB-lite"/>
    </source>
</evidence>
<accession>A0ABR0ZM32</accession>
<dbReference type="InterPro" id="IPR028889">
    <property type="entry name" value="USP"/>
</dbReference>
<evidence type="ECO:0000313" key="5">
    <source>
        <dbReference type="Proteomes" id="UP001369086"/>
    </source>
</evidence>
<keyword evidence="2" id="KW-0472">Membrane</keyword>
<feature type="region of interest" description="Disordered" evidence="1">
    <location>
        <begin position="616"/>
        <end position="644"/>
    </location>
</feature>
<protein>
    <submittedName>
        <fullName evidence="4">SUMO-specific isopeptidase USPL1 isoform X1</fullName>
    </submittedName>
</protein>
<feature type="region of interest" description="Disordered" evidence="1">
    <location>
        <begin position="864"/>
        <end position="896"/>
    </location>
</feature>
<dbReference type="InterPro" id="IPR038765">
    <property type="entry name" value="Papain-like_cys_pep_sf"/>
</dbReference>
<dbReference type="SUPFAM" id="SSF54001">
    <property type="entry name" value="Cysteine proteinases"/>
    <property type="match status" value="1"/>
</dbReference>
<dbReference type="Pfam" id="PF15509">
    <property type="entry name" value="DUF4650"/>
    <property type="match status" value="1"/>
</dbReference>
<keyword evidence="2" id="KW-0812">Transmembrane</keyword>
<dbReference type="InterPro" id="IPR029388">
    <property type="entry name" value="DUF4650"/>
</dbReference>
<feature type="transmembrane region" description="Helical" evidence="2">
    <location>
        <begin position="34"/>
        <end position="56"/>
    </location>
</feature>